<evidence type="ECO:0000256" key="1">
    <source>
        <dbReference type="ARBA" id="ARBA00004496"/>
    </source>
</evidence>
<dbReference type="GO" id="GO:0009888">
    <property type="term" value="P:tissue development"/>
    <property type="evidence" value="ECO:0007669"/>
    <property type="project" value="UniProtKB-ARBA"/>
</dbReference>
<dbReference type="SMART" id="SM00015">
    <property type="entry name" value="IQ"/>
    <property type="match status" value="2"/>
</dbReference>
<dbReference type="Gene3D" id="1.10.555.10">
    <property type="entry name" value="Rho GTPase activation protein"/>
    <property type="match status" value="1"/>
</dbReference>
<dbReference type="InterPro" id="IPR046349">
    <property type="entry name" value="C1-like_sf"/>
</dbReference>
<dbReference type="InterPro" id="IPR002219">
    <property type="entry name" value="PKC_DAG/PE"/>
</dbReference>
<dbReference type="Gene3D" id="1.20.58.530">
    <property type="match status" value="1"/>
</dbReference>
<keyword evidence="3" id="KW-0963">Cytoplasm</keyword>
<feature type="domain" description="Myosin motor" evidence="15">
    <location>
        <begin position="395"/>
        <end position="465"/>
    </location>
</feature>
<feature type="domain" description="Rho-GAP" evidence="14">
    <location>
        <begin position="1107"/>
        <end position="1295"/>
    </location>
</feature>
<evidence type="ECO:0000313" key="16">
    <source>
        <dbReference type="EMBL" id="MPC21470.1"/>
    </source>
</evidence>
<feature type="region of interest" description="Disordered" evidence="12">
    <location>
        <begin position="827"/>
        <end position="848"/>
    </location>
</feature>
<evidence type="ECO:0000259" key="14">
    <source>
        <dbReference type="PROSITE" id="PS50238"/>
    </source>
</evidence>
<dbReference type="PANTHER" id="PTHR46184">
    <property type="entry name" value="UNCONVENTIONAL MYOSIN-IXB-LIKE PROTEIN"/>
    <property type="match status" value="1"/>
</dbReference>
<dbReference type="GO" id="GO:0051015">
    <property type="term" value="F:actin filament binding"/>
    <property type="evidence" value="ECO:0007669"/>
    <property type="project" value="TreeGrafter"/>
</dbReference>
<proteinExistence type="inferred from homology"/>
<feature type="region of interest" description="Actin-binding" evidence="11">
    <location>
        <begin position="411"/>
        <end position="433"/>
    </location>
</feature>
<feature type="compositionally biased region" description="Polar residues" evidence="12">
    <location>
        <begin position="703"/>
        <end position="713"/>
    </location>
</feature>
<dbReference type="Pfam" id="PF00612">
    <property type="entry name" value="IQ"/>
    <property type="match status" value="1"/>
</dbReference>
<keyword evidence="8 11" id="KW-0518">Myosin</keyword>
<evidence type="ECO:0000256" key="5">
    <source>
        <dbReference type="ARBA" id="ARBA00022741"/>
    </source>
</evidence>
<dbReference type="InterPro" id="IPR036961">
    <property type="entry name" value="Kinesin_motor_dom_sf"/>
</dbReference>
<dbReference type="PROSITE" id="PS50096">
    <property type="entry name" value="IQ"/>
    <property type="match status" value="2"/>
</dbReference>
<dbReference type="PROSITE" id="PS50238">
    <property type="entry name" value="RHOGAP"/>
    <property type="match status" value="1"/>
</dbReference>
<comment type="similarity">
    <text evidence="2 11">Belongs to the TRAFAC class myosin-kinesin ATPase superfamily. Myosin family.</text>
</comment>
<dbReference type="GO" id="GO:0005096">
    <property type="term" value="F:GTPase activator activity"/>
    <property type="evidence" value="ECO:0007669"/>
    <property type="project" value="InterPro"/>
</dbReference>
<dbReference type="InterPro" id="IPR000198">
    <property type="entry name" value="RhoGAP_dom"/>
</dbReference>
<keyword evidence="4" id="KW-0479">Metal-binding</keyword>
<dbReference type="SMART" id="SM00109">
    <property type="entry name" value="C1"/>
    <property type="match status" value="2"/>
</dbReference>
<dbReference type="InterPro" id="IPR008936">
    <property type="entry name" value="Rho_GTPase_activation_prot"/>
</dbReference>
<feature type="domain" description="Phorbol-ester/DAG-type" evidence="13">
    <location>
        <begin position="1034"/>
        <end position="1083"/>
    </location>
</feature>
<dbReference type="SMART" id="SM00324">
    <property type="entry name" value="RhoGAP"/>
    <property type="match status" value="1"/>
</dbReference>
<dbReference type="SMART" id="SM00242">
    <property type="entry name" value="MYSc"/>
    <property type="match status" value="1"/>
</dbReference>
<evidence type="ECO:0000256" key="12">
    <source>
        <dbReference type="SAM" id="MobiDB-lite"/>
    </source>
</evidence>
<keyword evidence="5 11" id="KW-0547">Nucleotide-binding</keyword>
<feature type="compositionally biased region" description="Basic residues" evidence="12">
    <location>
        <begin position="654"/>
        <end position="664"/>
    </location>
</feature>
<evidence type="ECO:0000256" key="7">
    <source>
        <dbReference type="ARBA" id="ARBA00022840"/>
    </source>
</evidence>
<dbReference type="GO" id="GO:0016459">
    <property type="term" value="C:myosin complex"/>
    <property type="evidence" value="ECO:0007669"/>
    <property type="project" value="UniProtKB-KW"/>
</dbReference>
<dbReference type="GO" id="GO:0005524">
    <property type="term" value="F:ATP binding"/>
    <property type="evidence" value="ECO:0007669"/>
    <property type="project" value="UniProtKB-UniRule"/>
</dbReference>
<dbReference type="PROSITE" id="PS50081">
    <property type="entry name" value="ZF_DAG_PE_2"/>
    <property type="match status" value="2"/>
</dbReference>
<dbReference type="GO" id="GO:0005884">
    <property type="term" value="C:actin filament"/>
    <property type="evidence" value="ECO:0007669"/>
    <property type="project" value="TreeGrafter"/>
</dbReference>
<keyword evidence="9 11" id="KW-0505">Motor protein</keyword>
<dbReference type="GO" id="GO:0048513">
    <property type="term" value="P:animal organ development"/>
    <property type="evidence" value="ECO:0007669"/>
    <property type="project" value="UniProtKB-ARBA"/>
</dbReference>
<comment type="subcellular location">
    <subcellularLocation>
        <location evidence="1">Cytoplasm</location>
    </subcellularLocation>
</comment>
<dbReference type="PANTHER" id="PTHR46184:SF5">
    <property type="entry name" value="UNCONVENTIONAL MYOSIN-IXA-LIKE"/>
    <property type="match status" value="1"/>
</dbReference>
<dbReference type="SUPFAM" id="SSF52540">
    <property type="entry name" value="P-loop containing nucleoside triphosphate hydrolases"/>
    <property type="match status" value="1"/>
</dbReference>
<dbReference type="GO" id="GO:0000146">
    <property type="term" value="F:microfilament motor activity"/>
    <property type="evidence" value="ECO:0007669"/>
    <property type="project" value="InterPro"/>
</dbReference>
<dbReference type="SUPFAM" id="SSF48350">
    <property type="entry name" value="GTPase activation domain, GAP"/>
    <property type="match status" value="1"/>
</dbReference>
<evidence type="ECO:0000256" key="8">
    <source>
        <dbReference type="ARBA" id="ARBA00023123"/>
    </source>
</evidence>
<evidence type="ECO:0000256" key="2">
    <source>
        <dbReference type="ARBA" id="ARBA00008314"/>
    </source>
</evidence>
<dbReference type="GO" id="GO:0035556">
    <property type="term" value="P:intracellular signal transduction"/>
    <property type="evidence" value="ECO:0007669"/>
    <property type="project" value="InterPro"/>
</dbReference>
<dbReference type="InterPro" id="IPR000048">
    <property type="entry name" value="IQ_motif_EF-hand-BS"/>
</dbReference>
<organism evidence="16 17">
    <name type="scientific">Portunus trituberculatus</name>
    <name type="common">Swimming crab</name>
    <name type="synonym">Neptunus trituberculatus</name>
    <dbReference type="NCBI Taxonomy" id="210409"/>
    <lineage>
        <taxon>Eukaryota</taxon>
        <taxon>Metazoa</taxon>
        <taxon>Ecdysozoa</taxon>
        <taxon>Arthropoda</taxon>
        <taxon>Crustacea</taxon>
        <taxon>Multicrustacea</taxon>
        <taxon>Malacostraca</taxon>
        <taxon>Eumalacostraca</taxon>
        <taxon>Eucarida</taxon>
        <taxon>Decapoda</taxon>
        <taxon>Pleocyemata</taxon>
        <taxon>Brachyura</taxon>
        <taxon>Eubrachyura</taxon>
        <taxon>Portunoidea</taxon>
        <taxon>Portunidae</taxon>
        <taxon>Portuninae</taxon>
        <taxon>Portunus</taxon>
    </lineage>
</organism>
<evidence type="ECO:0000256" key="6">
    <source>
        <dbReference type="ARBA" id="ARBA00022833"/>
    </source>
</evidence>
<comment type="caution">
    <text evidence="16">The sequence shown here is derived from an EMBL/GenBank/DDBJ whole genome shotgun (WGS) entry which is preliminary data.</text>
</comment>
<dbReference type="PRINTS" id="PR00193">
    <property type="entry name" value="MYOSINHEAVY"/>
</dbReference>
<feature type="region of interest" description="Disordered" evidence="12">
    <location>
        <begin position="621"/>
        <end position="719"/>
    </location>
</feature>
<dbReference type="Proteomes" id="UP000324222">
    <property type="component" value="Unassembled WGS sequence"/>
</dbReference>
<keyword evidence="6" id="KW-0862">Zinc</keyword>
<feature type="binding site" evidence="11">
    <location>
        <begin position="153"/>
        <end position="160"/>
    </location>
    <ligand>
        <name>ATP</name>
        <dbReference type="ChEBI" id="CHEBI:30616"/>
    </ligand>
</feature>
<protein>
    <submittedName>
        <fullName evidence="16">Unconventional myosin-IXa</fullName>
    </submittedName>
</protein>
<evidence type="ECO:0000256" key="3">
    <source>
        <dbReference type="ARBA" id="ARBA00022490"/>
    </source>
</evidence>
<name>A0A5B7DJ81_PORTR</name>
<reference evidence="16 17" key="1">
    <citation type="submission" date="2019-05" db="EMBL/GenBank/DDBJ databases">
        <title>Another draft genome of Portunus trituberculatus and its Hox gene families provides insights of decapod evolution.</title>
        <authorList>
            <person name="Jeong J.-H."/>
            <person name="Song I."/>
            <person name="Kim S."/>
            <person name="Choi T."/>
            <person name="Kim D."/>
            <person name="Ryu S."/>
            <person name="Kim W."/>
        </authorList>
    </citation>
    <scope>NUCLEOTIDE SEQUENCE [LARGE SCALE GENOMIC DNA]</scope>
    <source>
        <tissue evidence="16">Muscle</tissue>
    </source>
</reference>
<dbReference type="InterPro" id="IPR027417">
    <property type="entry name" value="P-loop_NTPase"/>
</dbReference>
<dbReference type="Pfam" id="PF00063">
    <property type="entry name" value="Myosin_head"/>
    <property type="match status" value="2"/>
</dbReference>
<evidence type="ECO:0000256" key="10">
    <source>
        <dbReference type="ARBA" id="ARBA00023203"/>
    </source>
</evidence>
<dbReference type="Gene3D" id="3.30.60.20">
    <property type="match status" value="2"/>
</dbReference>
<sequence length="1484" mass="169527">MWCGYVGGSWRLRERRAAVPWTFCLREKSSSDSLWADPNQLDSQLIKDYFYKFLYQPKDKDYPDLCQLPNLTEQTLLENLRARFQRGYIYTYVGSILISVNPFKYYPIYNPKYVKLYQNHRLGELPPHIFAIADAAYHSMLKQKCNQCIVISGESGSGKTEATLFLLHHLTMLSQKGSHGSGVEQTILSSGPVLEAFGNAKTAHNNNSSRFGKFIQVSYKENGLVQGACVQKYLLEKSRICSQAHNERSYHVFYYLLAGSSPQLRQALHLLKPSDYRYLNQSKCYTIDGFDEQFEFVRLKQSMEMVGFTSDKQHRLFAILSAVLLLGNIEFQPKKSTYHHDESVLVQNPELVVTISGLLGVSEETLMNALTSKKARVQGEILVMHYRLPEGRLPGSRKPPHTVTGQFQLSLQTLMEALNTANPFFIRCIKSNANKAPNMFDDEMVMRQLRYTGMLETVRIRQAGFNCQVRCWLAQQKLNKLRIRHNAATFIQKMWRGHCVRKWYQNFHRALVAFQACARGKLFRQKFLVMQEEWKQKKKDERKSPVVEDIPATPISTVVVPNTGIITEISEPAQPPPRRKSIHQNAQNYKLQRRQSEQLLSERSPEPVTQHFERRLSEASLLQQRSSQITNKPDEEVHPALSSNMTTEGEKLTHKPKSFRHRPYIKVPLASQEEITSGSAENLSSGQTERRSSSGGKEDITKQQHLQPPQNDLQSKHKISRQLKKPFRKIIMGKSNNDTKIMILEQGSVNSMSQSSIGDDTLALKHILANSPHSLKQSTLLKKELCTACDKTFSGFFINSGYKCLNCKKVFHLHCVKAALIGPCQDVPSVGKENASPQSKKPRRMDQEENWNLTRTSEFIDKSDEVIKDAYELRRLDEYIRRKLYDLEEKESYKTETRTQSLDRTFARDTVSKEPESNLRLRDRKDSQVDQMFCLSLREFKNNLVSTYSVAFQKDSPDLSLRYKDLIKSFEQVMNTVCKEKMGNDTFPVTMGVNAFRGFLDEFIREKKKPVEEKSRRKRHRRKKKKVEEVVHGNHVFTQSTVNIPTQCELCNSFIWLSMKVLTCQKCKVTCHLKCYKKTDPKCCQDGSKPVVVGTGTAPARSRVFGVPLEALVRPGEKIPSVVDRLITSIELYGLYTEGLYRKSGAQTKVRAVKAHMERDPDNIDFTNTPVHVLATILKFFLRELPEPLLTFECYDALLHATELQDEEDQLQTIFSIIKGIPKLNFDLLERLVFHMVRVAQHEEHNRMSANALAIVFAPCILRSQRSQTVQDSLNDIVKQTSVMEVIVVQQLRRVQMTLQDIDSVDSETVTAGERLDCIRSSKPIMYERCVSQTEGATASILSHDSSVVGIQSAFVDPSEEDLQERLEHLRDTRIRLELQLPTLARVSSEEDLLSTDMSLAGSMEDISGMSVPSTPSVQGCEDSDTLLLSVLKMMYTSNDSYLVSDVTGKQKGGAASWKPEKSGRISCFAFGMWIKKKKSRCKY</sequence>
<dbReference type="CDD" id="cd20818">
    <property type="entry name" value="C1_Myosin-IX"/>
    <property type="match status" value="1"/>
</dbReference>
<evidence type="ECO:0000256" key="11">
    <source>
        <dbReference type="PROSITE-ProRule" id="PRU00782"/>
    </source>
</evidence>
<dbReference type="EMBL" id="VSRR010000979">
    <property type="protein sequence ID" value="MPC21470.1"/>
    <property type="molecule type" value="Genomic_DNA"/>
</dbReference>
<feature type="compositionally biased region" description="Polar residues" evidence="12">
    <location>
        <begin position="673"/>
        <end position="687"/>
    </location>
</feature>
<comment type="caution">
    <text evidence="11">Lacks conserved residue(s) required for the propagation of feature annotation.</text>
</comment>
<dbReference type="OrthoDB" id="312459at2759"/>
<keyword evidence="10 11" id="KW-0009">Actin-binding</keyword>
<keyword evidence="17" id="KW-1185">Reference proteome</keyword>
<evidence type="ECO:0000259" key="15">
    <source>
        <dbReference type="PROSITE" id="PS51456"/>
    </source>
</evidence>
<dbReference type="Gene3D" id="1.20.120.720">
    <property type="entry name" value="Myosin VI head, motor domain, U50 subdomain"/>
    <property type="match status" value="1"/>
</dbReference>
<dbReference type="Pfam" id="PF00130">
    <property type="entry name" value="C1_1"/>
    <property type="match status" value="2"/>
</dbReference>
<dbReference type="Gene3D" id="1.10.10.820">
    <property type="match status" value="1"/>
</dbReference>
<dbReference type="FunFam" id="1.10.10.820:FF:000001">
    <property type="entry name" value="Myosin heavy chain"/>
    <property type="match status" value="1"/>
</dbReference>
<evidence type="ECO:0000256" key="9">
    <source>
        <dbReference type="ARBA" id="ARBA00023175"/>
    </source>
</evidence>
<dbReference type="FunFam" id="3.40.850.10:FF:000008">
    <property type="entry name" value="Putative unconventional myosin-IXa"/>
    <property type="match status" value="1"/>
</dbReference>
<dbReference type="CDD" id="cd20805">
    <property type="entry name" value="C1_DGK_rpt2"/>
    <property type="match status" value="1"/>
</dbReference>
<feature type="compositionally biased region" description="Basic and acidic residues" evidence="12">
    <location>
        <begin position="688"/>
        <end position="702"/>
    </location>
</feature>
<evidence type="ECO:0000256" key="4">
    <source>
        <dbReference type="ARBA" id="ARBA00022723"/>
    </source>
</evidence>
<dbReference type="GO" id="GO:0046872">
    <property type="term" value="F:metal ion binding"/>
    <property type="evidence" value="ECO:0007669"/>
    <property type="project" value="UniProtKB-KW"/>
</dbReference>
<evidence type="ECO:0000313" key="17">
    <source>
        <dbReference type="Proteomes" id="UP000324222"/>
    </source>
</evidence>
<dbReference type="GO" id="GO:0005737">
    <property type="term" value="C:cytoplasm"/>
    <property type="evidence" value="ECO:0007669"/>
    <property type="project" value="UniProtKB-SubCell"/>
</dbReference>
<accession>A0A5B7DJ81</accession>
<dbReference type="Pfam" id="PF00620">
    <property type="entry name" value="RhoGAP"/>
    <property type="match status" value="1"/>
</dbReference>
<dbReference type="SUPFAM" id="SSF57889">
    <property type="entry name" value="Cysteine-rich domain"/>
    <property type="match status" value="2"/>
</dbReference>
<dbReference type="InterPro" id="IPR001609">
    <property type="entry name" value="Myosin_head_motor_dom-like"/>
</dbReference>
<dbReference type="GO" id="GO:0048731">
    <property type="term" value="P:system development"/>
    <property type="evidence" value="ECO:0007669"/>
    <property type="project" value="UniProtKB-ARBA"/>
</dbReference>
<dbReference type="PROSITE" id="PS51456">
    <property type="entry name" value="MYOSIN_MOTOR"/>
    <property type="match status" value="2"/>
</dbReference>
<feature type="domain" description="Phorbol-ester/DAG-type" evidence="13">
    <location>
        <begin position="772"/>
        <end position="824"/>
    </location>
</feature>
<evidence type="ECO:0000259" key="13">
    <source>
        <dbReference type="PROSITE" id="PS50081"/>
    </source>
</evidence>
<feature type="domain" description="Myosin motor" evidence="15">
    <location>
        <begin position="60"/>
        <end position="380"/>
    </location>
</feature>
<dbReference type="PROSITE" id="PS00479">
    <property type="entry name" value="ZF_DAG_PE_1"/>
    <property type="match status" value="2"/>
</dbReference>
<dbReference type="Gene3D" id="1.20.5.190">
    <property type="match status" value="1"/>
</dbReference>
<keyword evidence="7 11" id="KW-0067">ATP-binding</keyword>
<dbReference type="InterPro" id="IPR046987">
    <property type="entry name" value="Myo9"/>
</dbReference>
<dbReference type="Gene3D" id="3.40.850.10">
    <property type="entry name" value="Kinesin motor domain"/>
    <property type="match status" value="2"/>
</dbReference>
<gene>
    <name evidence="16" type="primary">Myo9a_0</name>
    <name evidence="16" type="ORF">E2C01_014457</name>
</gene>
<feature type="compositionally biased region" description="Polar residues" evidence="12">
    <location>
        <begin position="621"/>
        <end position="631"/>
    </location>
</feature>
<dbReference type="CDD" id="cd23767">
    <property type="entry name" value="IQCD"/>
    <property type="match status" value="1"/>
</dbReference>